<dbReference type="SUPFAM" id="SSF51306">
    <property type="entry name" value="LexA/Signal peptidase"/>
    <property type="match status" value="1"/>
</dbReference>
<evidence type="ECO:0000256" key="8">
    <source>
        <dbReference type="RuleBase" id="RU003993"/>
    </source>
</evidence>
<feature type="transmembrane region" description="Helical" evidence="8">
    <location>
        <begin position="29"/>
        <end position="48"/>
    </location>
</feature>
<keyword evidence="5 8" id="KW-0645">Protease</keyword>
<dbReference type="EC" id="3.4.21.89" evidence="3 8"/>
<evidence type="ECO:0000256" key="6">
    <source>
        <dbReference type="ARBA" id="ARBA00022801"/>
    </source>
</evidence>
<dbReference type="GO" id="GO:0016020">
    <property type="term" value="C:membrane"/>
    <property type="evidence" value="ECO:0007669"/>
    <property type="project" value="UniProtKB-SubCell"/>
</dbReference>
<keyword evidence="8" id="KW-1133">Transmembrane helix</keyword>
<evidence type="ECO:0000313" key="12">
    <source>
        <dbReference type="EMBL" id="HGZ11556.1"/>
    </source>
</evidence>
<dbReference type="GO" id="GO:0004252">
    <property type="term" value="F:serine-type endopeptidase activity"/>
    <property type="evidence" value="ECO:0007669"/>
    <property type="project" value="InterPro"/>
</dbReference>
<dbReference type="PANTHER" id="PTHR43390">
    <property type="entry name" value="SIGNAL PEPTIDASE I"/>
    <property type="match status" value="1"/>
</dbReference>
<dbReference type="AlphaFoldDB" id="A0A7C5ELU4"/>
<dbReference type="NCBIfam" id="TIGR02227">
    <property type="entry name" value="sigpep_I_bact"/>
    <property type="match status" value="1"/>
</dbReference>
<dbReference type="Pfam" id="PF10502">
    <property type="entry name" value="Peptidase_S26"/>
    <property type="match status" value="1"/>
</dbReference>
<organism evidence="12">
    <name type="scientific">Desulfobacca acetoxidans</name>
    <dbReference type="NCBI Taxonomy" id="60893"/>
    <lineage>
        <taxon>Bacteria</taxon>
        <taxon>Pseudomonadati</taxon>
        <taxon>Thermodesulfobacteriota</taxon>
        <taxon>Desulfobaccia</taxon>
        <taxon>Desulfobaccales</taxon>
        <taxon>Desulfobaccaceae</taxon>
        <taxon>Desulfobacca</taxon>
    </lineage>
</organism>
<evidence type="ECO:0000256" key="7">
    <source>
        <dbReference type="PIRSR" id="PIRSR600223-1"/>
    </source>
</evidence>
<dbReference type="PROSITE" id="PS00760">
    <property type="entry name" value="SPASE_I_2"/>
    <property type="match status" value="1"/>
</dbReference>
<dbReference type="CDD" id="cd06530">
    <property type="entry name" value="S26_SPase_I"/>
    <property type="match status" value="1"/>
</dbReference>
<evidence type="ECO:0000256" key="3">
    <source>
        <dbReference type="ARBA" id="ARBA00013208"/>
    </source>
</evidence>
<evidence type="ECO:0000256" key="4">
    <source>
        <dbReference type="ARBA" id="ARBA00019232"/>
    </source>
</evidence>
<evidence type="ECO:0000256" key="5">
    <source>
        <dbReference type="ARBA" id="ARBA00022670"/>
    </source>
</evidence>
<dbReference type="GO" id="GO:0009003">
    <property type="term" value="F:signal peptidase activity"/>
    <property type="evidence" value="ECO:0007669"/>
    <property type="project" value="UniProtKB-EC"/>
</dbReference>
<dbReference type="GO" id="GO:0006465">
    <property type="term" value="P:signal peptide processing"/>
    <property type="evidence" value="ECO:0007669"/>
    <property type="project" value="InterPro"/>
</dbReference>
<dbReference type="InterPro" id="IPR019533">
    <property type="entry name" value="Peptidase_S26"/>
</dbReference>
<evidence type="ECO:0000259" key="11">
    <source>
        <dbReference type="Pfam" id="PF10502"/>
    </source>
</evidence>
<comment type="similarity">
    <text evidence="2 9">Belongs to the peptidase S26 family.</text>
</comment>
<reference evidence="12" key="1">
    <citation type="journal article" date="2020" name="mSystems">
        <title>Genome- and Community-Level Interaction Insights into Carbon Utilization and Element Cycling Functions of Hydrothermarchaeota in Hydrothermal Sediment.</title>
        <authorList>
            <person name="Zhou Z."/>
            <person name="Liu Y."/>
            <person name="Xu W."/>
            <person name="Pan J."/>
            <person name="Luo Z.H."/>
            <person name="Li M."/>
        </authorList>
    </citation>
    <scope>NUCLEOTIDE SEQUENCE [LARGE SCALE GENOMIC DNA]</scope>
    <source>
        <strain evidence="12">SpSt-853</strain>
    </source>
</reference>
<sequence>MSLGDKKPEDTPAKEGPRRKSRLRDYTESLIIALILALVIRALVVQAFSIPSSSMEPTLLVGDYLLVNKFAYGIRNPFTNRVWIPIGKPKRGDVVVFIYPQDPSKDYIKRVVGLPGDRIQIINKKLYINGELTQIPPPSQDPQAPRAIYVEPEITPTERDNFGPVVVPDNSYFVMGDNRDRSYDSRFWGFVPLEALRGRAFIIYFSWGGAGQPRETLIPSLFQALKHLVTHLTWDSDTFHVRWQRIGKLIY</sequence>
<dbReference type="InterPro" id="IPR019758">
    <property type="entry name" value="Pept_S26A_signal_pept_1_CS"/>
</dbReference>
<comment type="subcellular location">
    <subcellularLocation>
        <location evidence="9">Membrane</location>
        <topology evidence="9">Single-pass type II membrane protein</topology>
    </subcellularLocation>
</comment>
<comment type="caution">
    <text evidence="12">The sequence shown here is derived from an EMBL/GenBank/DDBJ whole genome shotgun (WGS) entry which is preliminary data.</text>
</comment>
<dbReference type="InterPro" id="IPR036286">
    <property type="entry name" value="LexA/Signal_pep-like_sf"/>
</dbReference>
<gene>
    <name evidence="12" type="primary">lepB</name>
    <name evidence="12" type="ORF">ENW48_05015</name>
</gene>
<dbReference type="PRINTS" id="PR00727">
    <property type="entry name" value="LEADERPTASE"/>
</dbReference>
<comment type="catalytic activity">
    <reaction evidence="1 8">
        <text>Cleavage of hydrophobic, N-terminal signal or leader sequences from secreted and periplasmic proteins.</text>
        <dbReference type="EC" id="3.4.21.89"/>
    </reaction>
</comment>
<feature type="active site" evidence="7">
    <location>
        <position position="54"/>
    </location>
</feature>
<dbReference type="InterPro" id="IPR019756">
    <property type="entry name" value="Pept_S26A_signal_pept_1_Ser-AS"/>
</dbReference>
<dbReference type="PANTHER" id="PTHR43390:SF1">
    <property type="entry name" value="CHLOROPLAST PROCESSING PEPTIDASE"/>
    <property type="match status" value="1"/>
</dbReference>
<evidence type="ECO:0000256" key="1">
    <source>
        <dbReference type="ARBA" id="ARBA00000677"/>
    </source>
</evidence>
<name>A0A7C5ELU4_9BACT</name>
<dbReference type="PROSITE" id="PS00761">
    <property type="entry name" value="SPASE_I_3"/>
    <property type="match status" value="1"/>
</dbReference>
<keyword evidence="8" id="KW-0812">Transmembrane</keyword>
<keyword evidence="6 8" id="KW-0378">Hydrolase</keyword>
<dbReference type="Gene3D" id="2.10.109.10">
    <property type="entry name" value="Umud Fragment, subunit A"/>
    <property type="match status" value="1"/>
</dbReference>
<dbReference type="InterPro" id="IPR019757">
    <property type="entry name" value="Pept_S26A_signal_pept_1_Lys-AS"/>
</dbReference>
<dbReference type="EMBL" id="DTKJ01000039">
    <property type="protein sequence ID" value="HGZ11556.1"/>
    <property type="molecule type" value="Genomic_DNA"/>
</dbReference>
<protein>
    <recommendedName>
        <fullName evidence="4 8">Signal peptidase I</fullName>
        <ecNumber evidence="3 8">3.4.21.89</ecNumber>
    </recommendedName>
</protein>
<evidence type="ECO:0000256" key="9">
    <source>
        <dbReference type="RuleBase" id="RU362042"/>
    </source>
</evidence>
<proteinExistence type="inferred from homology"/>
<feature type="active site" evidence="7">
    <location>
        <position position="109"/>
    </location>
</feature>
<evidence type="ECO:0000256" key="10">
    <source>
        <dbReference type="SAM" id="MobiDB-lite"/>
    </source>
</evidence>
<dbReference type="PROSITE" id="PS00501">
    <property type="entry name" value="SPASE_I_1"/>
    <property type="match status" value="1"/>
</dbReference>
<feature type="domain" description="Peptidase S26" evidence="11">
    <location>
        <begin position="24"/>
        <end position="205"/>
    </location>
</feature>
<accession>A0A7C5ELU4</accession>
<dbReference type="InterPro" id="IPR000223">
    <property type="entry name" value="Pept_S26A_signal_pept_1"/>
</dbReference>
<evidence type="ECO:0000256" key="2">
    <source>
        <dbReference type="ARBA" id="ARBA00009370"/>
    </source>
</evidence>
<keyword evidence="8" id="KW-0472">Membrane</keyword>
<feature type="region of interest" description="Disordered" evidence="10">
    <location>
        <begin position="1"/>
        <end position="21"/>
    </location>
</feature>